<feature type="transmembrane region" description="Helical" evidence="1">
    <location>
        <begin position="168"/>
        <end position="194"/>
    </location>
</feature>
<feature type="transmembrane region" description="Helical" evidence="1">
    <location>
        <begin position="61"/>
        <end position="80"/>
    </location>
</feature>
<proteinExistence type="predicted"/>
<keyword evidence="1" id="KW-0812">Transmembrane</keyword>
<evidence type="ECO:0000313" key="3">
    <source>
        <dbReference type="Proteomes" id="UP001499993"/>
    </source>
</evidence>
<name>A0ABP9GRR5_9ACTN</name>
<keyword evidence="1" id="KW-0472">Membrane</keyword>
<protein>
    <recommendedName>
        <fullName evidence="4">GPR1/FUN34/yaaH family protein</fullName>
    </recommendedName>
</protein>
<feature type="transmembrane region" description="Helical" evidence="1">
    <location>
        <begin position="28"/>
        <end position="49"/>
    </location>
</feature>
<dbReference type="Proteomes" id="UP001499993">
    <property type="component" value="Unassembled WGS sequence"/>
</dbReference>
<evidence type="ECO:0000313" key="2">
    <source>
        <dbReference type="EMBL" id="GAA4951708.1"/>
    </source>
</evidence>
<gene>
    <name evidence="2" type="ORF">GCM10023224_40330</name>
</gene>
<reference evidence="3" key="1">
    <citation type="journal article" date="2019" name="Int. J. Syst. Evol. Microbiol.">
        <title>The Global Catalogue of Microorganisms (GCM) 10K type strain sequencing project: providing services to taxonomists for standard genome sequencing and annotation.</title>
        <authorList>
            <consortium name="The Broad Institute Genomics Platform"/>
            <consortium name="The Broad Institute Genome Sequencing Center for Infectious Disease"/>
            <person name="Wu L."/>
            <person name="Ma J."/>
        </authorList>
    </citation>
    <scope>NUCLEOTIDE SEQUENCE [LARGE SCALE GENOMIC DNA]</scope>
    <source>
        <strain evidence="3">JCM 18123</strain>
    </source>
</reference>
<keyword evidence="1" id="KW-1133">Transmembrane helix</keyword>
<feature type="transmembrane region" description="Helical" evidence="1">
    <location>
        <begin position="143"/>
        <end position="162"/>
    </location>
</feature>
<dbReference type="RefSeq" id="WP_344142089.1">
    <property type="nucleotide sequence ID" value="NZ_BAABIK010000026.1"/>
</dbReference>
<evidence type="ECO:0008006" key="4">
    <source>
        <dbReference type="Google" id="ProtNLM"/>
    </source>
</evidence>
<feature type="transmembrane region" description="Helical" evidence="1">
    <location>
        <begin position="114"/>
        <end position="136"/>
    </location>
</feature>
<accession>A0ABP9GRR5</accession>
<dbReference type="EMBL" id="BAABIK010000026">
    <property type="protein sequence ID" value="GAA4951708.1"/>
    <property type="molecule type" value="Genomic_DNA"/>
</dbReference>
<comment type="caution">
    <text evidence="2">The sequence shown here is derived from an EMBL/GenBank/DDBJ whole genome shotgun (WGS) entry which is preliminary data.</text>
</comment>
<organism evidence="2 3">
    <name type="scientific">Streptomonospora halophila</name>
    <dbReference type="NCBI Taxonomy" id="427369"/>
    <lineage>
        <taxon>Bacteria</taxon>
        <taxon>Bacillati</taxon>
        <taxon>Actinomycetota</taxon>
        <taxon>Actinomycetes</taxon>
        <taxon>Streptosporangiales</taxon>
        <taxon>Nocardiopsidaceae</taxon>
        <taxon>Streptomonospora</taxon>
    </lineage>
</organism>
<sequence length="236" mass="23911">MTGPAPESASDEGTDPDRPAVRIGLRPIASPAPVGFMALAVATLMLSSLQLGWLPASERDHVSLVLIAFAFPLQLLGCVFGFLGRDIVVGTGMGMLGGTWLSTAVVSLTSPPGVIAVPTLGVLMLAVSVGLLVPAAGAATGKLLAAAVLLAASARFALTAGYELTGAPIWATISGTAGVALSVLALYGALALLIEDISKRTILPVFRRGGSRASMRGNLGSQLGSIEREAGVREQL</sequence>
<keyword evidence="3" id="KW-1185">Reference proteome</keyword>
<evidence type="ECO:0000256" key="1">
    <source>
        <dbReference type="SAM" id="Phobius"/>
    </source>
</evidence>